<feature type="DNA-binding region" description="HMG box" evidence="1">
    <location>
        <begin position="191"/>
        <end position="257"/>
    </location>
</feature>
<evidence type="ECO:0000259" key="3">
    <source>
        <dbReference type="PROSITE" id="PS50118"/>
    </source>
</evidence>
<dbReference type="SUPFAM" id="SSF47095">
    <property type="entry name" value="HMG-box"/>
    <property type="match status" value="1"/>
</dbReference>
<evidence type="ECO:0000256" key="1">
    <source>
        <dbReference type="PROSITE-ProRule" id="PRU00267"/>
    </source>
</evidence>
<dbReference type="GO" id="GO:0005634">
    <property type="term" value="C:nucleus"/>
    <property type="evidence" value="ECO:0007669"/>
    <property type="project" value="UniProtKB-UniRule"/>
</dbReference>
<dbReference type="Pfam" id="PF00505">
    <property type="entry name" value="HMG_box"/>
    <property type="match status" value="1"/>
</dbReference>
<feature type="compositionally biased region" description="Low complexity" evidence="2">
    <location>
        <begin position="20"/>
        <end position="36"/>
    </location>
</feature>
<evidence type="ECO:0000256" key="2">
    <source>
        <dbReference type="SAM" id="MobiDB-lite"/>
    </source>
</evidence>
<dbReference type="CDD" id="cd00084">
    <property type="entry name" value="HMG-box_SF"/>
    <property type="match status" value="1"/>
</dbReference>
<feature type="compositionally biased region" description="Polar residues" evidence="2">
    <location>
        <begin position="143"/>
        <end position="180"/>
    </location>
</feature>
<dbReference type="AlphaFoldDB" id="A0A9W8L1W9"/>
<dbReference type="Gene3D" id="1.10.30.10">
    <property type="entry name" value="High mobility group box domain"/>
    <property type="match status" value="1"/>
</dbReference>
<accession>A0A9W8L1W9</accession>
<dbReference type="InterPro" id="IPR009071">
    <property type="entry name" value="HMG_box_dom"/>
</dbReference>
<dbReference type="PROSITE" id="PS50118">
    <property type="entry name" value="HMG_BOX_2"/>
    <property type="match status" value="1"/>
</dbReference>
<feature type="region of interest" description="Disordered" evidence="2">
    <location>
        <begin position="98"/>
        <end position="189"/>
    </location>
</feature>
<keyword evidence="5" id="KW-1185">Reference proteome</keyword>
<dbReference type="GO" id="GO:0003677">
    <property type="term" value="F:DNA binding"/>
    <property type="evidence" value="ECO:0007669"/>
    <property type="project" value="UniProtKB-UniRule"/>
</dbReference>
<protein>
    <submittedName>
        <fullName evidence="4">Non-histone chromosomal protein 6</fullName>
    </submittedName>
</protein>
<feature type="region of interest" description="Disordered" evidence="2">
    <location>
        <begin position="20"/>
        <end position="57"/>
    </location>
</feature>
<evidence type="ECO:0000313" key="4">
    <source>
        <dbReference type="EMBL" id="KAJ2683797.1"/>
    </source>
</evidence>
<reference evidence="4" key="1">
    <citation type="submission" date="2022-07" db="EMBL/GenBank/DDBJ databases">
        <title>Phylogenomic reconstructions and comparative analyses of Kickxellomycotina fungi.</title>
        <authorList>
            <person name="Reynolds N.K."/>
            <person name="Stajich J.E."/>
            <person name="Barry K."/>
            <person name="Grigoriev I.V."/>
            <person name="Crous P."/>
            <person name="Smith M.E."/>
        </authorList>
    </citation>
    <scope>NUCLEOTIDE SEQUENCE</scope>
    <source>
        <strain evidence="4">CBS 109367</strain>
    </source>
</reference>
<gene>
    <name evidence="4" type="primary">NHP6_3</name>
    <name evidence="4" type="ORF">IWW39_005294</name>
</gene>
<name>A0A9W8L1W9_9FUNG</name>
<dbReference type="EMBL" id="JANBTX010000258">
    <property type="protein sequence ID" value="KAJ2683797.1"/>
    <property type="molecule type" value="Genomic_DNA"/>
</dbReference>
<keyword evidence="1" id="KW-0539">Nucleus</keyword>
<dbReference type="SMART" id="SM00398">
    <property type="entry name" value="HMG"/>
    <property type="match status" value="1"/>
</dbReference>
<dbReference type="InterPro" id="IPR036910">
    <property type="entry name" value="HMG_box_dom_sf"/>
</dbReference>
<comment type="caution">
    <text evidence="4">The sequence shown here is derived from an EMBL/GenBank/DDBJ whole genome shotgun (WGS) entry which is preliminary data.</text>
</comment>
<feature type="domain" description="HMG box" evidence="3">
    <location>
        <begin position="191"/>
        <end position="257"/>
    </location>
</feature>
<dbReference type="OrthoDB" id="1919336at2759"/>
<proteinExistence type="predicted"/>
<dbReference type="Proteomes" id="UP001151516">
    <property type="component" value="Unassembled WGS sequence"/>
</dbReference>
<feature type="compositionally biased region" description="Polar residues" evidence="2">
    <location>
        <begin position="45"/>
        <end position="57"/>
    </location>
</feature>
<keyword evidence="1" id="KW-0238">DNA-binding</keyword>
<sequence length="341" mass="38061">MDARPNMGASYYEPENYIVTSQPQQQQQDLRHQGQMLPPIPHFLSTDSGSGGTPSFQLTAAAASPTAIGKPTAAASSGVPGGGCYSLTQQLVTPTSPVLGYASRNLPGQQPQSSPSRPQQQQQPPPPPLNLLSIPIGHAYTYHPSTEHSQTTGLIFNNNPITPTQSAQNVLTSSSLQTQAKPRPPRNKSKFKRFRNAFIYYVNDQRVDNETKMLKNREFLRLMSARWKVMSEIERSPYVKLAEADKKRFDDDVKKFGKYESRQRRYNKSRHINSEILGHSNPYMAGTHQYPATATGMLYNGGFCSMVAAPTRNPRSQLQFKPRFRKTARSLTNSNSKPFEL</sequence>
<evidence type="ECO:0000313" key="5">
    <source>
        <dbReference type="Proteomes" id="UP001151516"/>
    </source>
</evidence>
<feature type="compositionally biased region" description="Low complexity" evidence="2">
    <location>
        <begin position="109"/>
        <end position="122"/>
    </location>
</feature>
<organism evidence="4 5">
    <name type="scientific">Coemansia spiralis</name>
    <dbReference type="NCBI Taxonomy" id="417178"/>
    <lineage>
        <taxon>Eukaryota</taxon>
        <taxon>Fungi</taxon>
        <taxon>Fungi incertae sedis</taxon>
        <taxon>Zoopagomycota</taxon>
        <taxon>Kickxellomycotina</taxon>
        <taxon>Kickxellomycetes</taxon>
        <taxon>Kickxellales</taxon>
        <taxon>Kickxellaceae</taxon>
        <taxon>Coemansia</taxon>
    </lineage>
</organism>